<organism evidence="8 9">
    <name type="scientific">Candidatus Seongchinamella marina</name>
    <dbReference type="NCBI Taxonomy" id="2518990"/>
    <lineage>
        <taxon>Bacteria</taxon>
        <taxon>Pseudomonadati</taxon>
        <taxon>Pseudomonadota</taxon>
        <taxon>Gammaproteobacteria</taxon>
        <taxon>Cellvibrionales</taxon>
        <taxon>Halieaceae</taxon>
        <taxon>Seongchinamella</taxon>
    </lineage>
</organism>
<feature type="transmembrane region" description="Helical" evidence="7">
    <location>
        <begin position="6"/>
        <end position="26"/>
    </location>
</feature>
<evidence type="ECO:0000256" key="3">
    <source>
        <dbReference type="ARBA" id="ARBA00022679"/>
    </source>
</evidence>
<feature type="transmembrane region" description="Helical" evidence="7">
    <location>
        <begin position="238"/>
        <end position="255"/>
    </location>
</feature>
<reference evidence="8" key="1">
    <citation type="submission" date="2019-02" db="EMBL/GenBank/DDBJ databases">
        <authorList>
            <person name="Li S.-H."/>
        </authorList>
    </citation>
    <scope>NUCLEOTIDE SEQUENCE</scope>
    <source>
        <strain evidence="8">IMCC8485</strain>
    </source>
</reference>
<keyword evidence="6 7" id="KW-0472">Membrane</keyword>
<dbReference type="RefSeq" id="WP_279254000.1">
    <property type="nucleotide sequence ID" value="NZ_SHNP01000007.1"/>
</dbReference>
<feature type="transmembrane region" description="Helical" evidence="7">
    <location>
        <begin position="152"/>
        <end position="171"/>
    </location>
</feature>
<feature type="transmembrane region" description="Helical" evidence="7">
    <location>
        <begin position="93"/>
        <end position="111"/>
    </location>
</feature>
<dbReference type="Proteomes" id="UP001143307">
    <property type="component" value="Unassembled WGS sequence"/>
</dbReference>
<sequence length="337" mass="36241">MHFAIIALISVVVARISISLGARLGLVDHPDARKQHSGTVALTGGVFIFLTILLGTLFLDIEPYTTEMMVIAIAVFLVGVFDDFQQIHAGLRLLIQYVAGALLATYGGIAIDNVGNLLAFGDIYLLLLTIPLTALSVAGLSNAYNMTDGIDGLAASTIALPLLALYCLAVDNRHPEAEFLMLMLIPLGVFLIFNLGPNNNLLPKVFLGDGGSITLGFLVTASLVHFSQGDWAVIEPVTALWMVTVPLMDMLATMLRRYRGGRKVMDADRSHLHHTLMDMGFTPRQTLTILVVYATGGIAVGLALEAVPAYVSLAGYFLVFGLHCAFVLDLLSIQSRE</sequence>
<keyword evidence="3 8" id="KW-0808">Transferase</keyword>
<evidence type="ECO:0000256" key="7">
    <source>
        <dbReference type="SAM" id="Phobius"/>
    </source>
</evidence>
<dbReference type="Pfam" id="PF00953">
    <property type="entry name" value="Glycos_transf_4"/>
    <property type="match status" value="1"/>
</dbReference>
<evidence type="ECO:0000313" key="8">
    <source>
        <dbReference type="EMBL" id="MCX2975361.1"/>
    </source>
</evidence>
<gene>
    <name evidence="8" type="ORF">EYC87_17410</name>
</gene>
<keyword evidence="9" id="KW-1185">Reference proteome</keyword>
<feature type="transmembrane region" description="Helical" evidence="7">
    <location>
        <begin position="286"/>
        <end position="304"/>
    </location>
</feature>
<evidence type="ECO:0000313" key="9">
    <source>
        <dbReference type="Proteomes" id="UP001143307"/>
    </source>
</evidence>
<dbReference type="InterPro" id="IPR018480">
    <property type="entry name" value="PNAcMuramoyl-5peptid_Trfase_CS"/>
</dbReference>
<dbReference type="PANTHER" id="PTHR22926">
    <property type="entry name" value="PHOSPHO-N-ACETYLMURAMOYL-PENTAPEPTIDE-TRANSFERASE"/>
    <property type="match status" value="1"/>
</dbReference>
<feature type="transmembrane region" description="Helical" evidence="7">
    <location>
        <begin position="310"/>
        <end position="331"/>
    </location>
</feature>
<evidence type="ECO:0000256" key="6">
    <source>
        <dbReference type="ARBA" id="ARBA00023136"/>
    </source>
</evidence>
<protein>
    <submittedName>
        <fullName evidence="8">Undecaprenyl/decaprenyl-phosphate alpha-N-acetylglucosaminyl 1-phosphate transferase</fullName>
    </submittedName>
</protein>
<name>A0ABT3T0K5_9GAMM</name>
<keyword evidence="5 7" id="KW-1133">Transmembrane helix</keyword>
<dbReference type="InterPro" id="IPR000715">
    <property type="entry name" value="Glycosyl_transferase_4"/>
</dbReference>
<feature type="transmembrane region" description="Helical" evidence="7">
    <location>
        <begin position="123"/>
        <end position="140"/>
    </location>
</feature>
<evidence type="ECO:0000256" key="2">
    <source>
        <dbReference type="ARBA" id="ARBA00022475"/>
    </source>
</evidence>
<dbReference type="PROSITE" id="PS01348">
    <property type="entry name" value="MRAY_2"/>
    <property type="match status" value="1"/>
</dbReference>
<feature type="transmembrane region" description="Helical" evidence="7">
    <location>
        <begin position="38"/>
        <end position="58"/>
    </location>
</feature>
<evidence type="ECO:0000256" key="1">
    <source>
        <dbReference type="ARBA" id="ARBA00004651"/>
    </source>
</evidence>
<dbReference type="PANTHER" id="PTHR22926:SF3">
    <property type="entry name" value="UNDECAPRENYL-PHOSPHATE ALPHA-N-ACETYLGLUCOSAMINYL 1-PHOSPHATE TRANSFERASE"/>
    <property type="match status" value="1"/>
</dbReference>
<accession>A0ABT3T0K5</accession>
<evidence type="ECO:0000256" key="5">
    <source>
        <dbReference type="ARBA" id="ARBA00022989"/>
    </source>
</evidence>
<feature type="transmembrane region" description="Helical" evidence="7">
    <location>
        <begin position="177"/>
        <end position="193"/>
    </location>
</feature>
<keyword evidence="2" id="KW-1003">Cell membrane</keyword>
<feature type="transmembrane region" description="Helical" evidence="7">
    <location>
        <begin position="64"/>
        <end position="81"/>
    </location>
</feature>
<feature type="transmembrane region" description="Helical" evidence="7">
    <location>
        <begin position="205"/>
        <end position="226"/>
    </location>
</feature>
<dbReference type="EMBL" id="SHNP01000007">
    <property type="protein sequence ID" value="MCX2975361.1"/>
    <property type="molecule type" value="Genomic_DNA"/>
</dbReference>
<proteinExistence type="predicted"/>
<dbReference type="CDD" id="cd06853">
    <property type="entry name" value="GT_WecA_like"/>
    <property type="match status" value="1"/>
</dbReference>
<dbReference type="GO" id="GO:0016740">
    <property type="term" value="F:transferase activity"/>
    <property type="evidence" value="ECO:0007669"/>
    <property type="project" value="UniProtKB-KW"/>
</dbReference>
<comment type="caution">
    <text evidence="8">The sequence shown here is derived from an EMBL/GenBank/DDBJ whole genome shotgun (WGS) entry which is preliminary data.</text>
</comment>
<keyword evidence="4 7" id="KW-0812">Transmembrane</keyword>
<comment type="subcellular location">
    <subcellularLocation>
        <location evidence="1">Cell membrane</location>
        <topology evidence="1">Multi-pass membrane protein</topology>
    </subcellularLocation>
</comment>
<evidence type="ECO:0000256" key="4">
    <source>
        <dbReference type="ARBA" id="ARBA00022692"/>
    </source>
</evidence>